<gene>
    <name evidence="2" type="ORF">BN4615_P3196</name>
</gene>
<evidence type="ECO:0000256" key="1">
    <source>
        <dbReference type="SAM" id="SignalP"/>
    </source>
</evidence>
<accession>A0A1M4E4H1</accession>
<name>A0A1M4E4H1_9ACTN</name>
<dbReference type="AlphaFoldDB" id="A0A1M4E4H1"/>
<feature type="signal peptide" evidence="1">
    <location>
        <begin position="1"/>
        <end position="33"/>
    </location>
</feature>
<feature type="chain" id="PRO_5012228758" evidence="1">
    <location>
        <begin position="34"/>
        <end position="532"/>
    </location>
</feature>
<proteinExistence type="predicted"/>
<reference evidence="2" key="1">
    <citation type="submission" date="2016-04" db="EMBL/GenBank/DDBJ databases">
        <authorList>
            <person name="Evans L.H."/>
            <person name="Alamgir A."/>
            <person name="Owens N."/>
            <person name="Weber N.D."/>
            <person name="Virtaneva K."/>
            <person name="Barbian K."/>
            <person name="Babar A."/>
            <person name="Rosenke K."/>
        </authorList>
    </citation>
    <scope>NUCLEOTIDE SEQUENCE</scope>
    <source>
        <strain evidence="2">Nono1</strain>
    </source>
</reference>
<organism evidence="2">
    <name type="scientific">Nonomuraea gerenzanensis</name>
    <dbReference type="NCBI Taxonomy" id="93944"/>
    <lineage>
        <taxon>Bacteria</taxon>
        <taxon>Bacillati</taxon>
        <taxon>Actinomycetota</taxon>
        <taxon>Actinomycetes</taxon>
        <taxon>Streptosporangiales</taxon>
        <taxon>Streptosporangiaceae</taxon>
        <taxon>Nonomuraea</taxon>
    </lineage>
</organism>
<protein>
    <submittedName>
        <fullName evidence="2">Putative large secreted protein</fullName>
    </submittedName>
</protein>
<sequence length="532" mass="56455">MNFGRSAWARSLALSALIVPMFTLISPPGPAHATGGSAIEPESWALVTSHHPHRAHYVPYEPTWDGDDDAVVGRTNQPRNITRAFFRVKVSSLAGKRVFRAGLSLGIRDGSDCGTQIEVWETTAIGPRTTWKRQPQWLRKLSTTTPQLICPSVLGISHSVTQAVQDAAARGDEYLTIGLRSADETVPGRRLYRTTSVTANPGPALVTVYNTAPDVPSELSVRSDCYGPAAGRHVRTATPTLRAAATDPDEVSSDEKLRVRFEWADAAGTKLGEAVTLEESSPHCVTVPAGQLTEGEAYTWRARTENRYRTEHPDGTGWLEDWDYSDWSSWQPEFTVDTTPPAQPLVSSTDFPQGRPGGRIGLPGTLTLSPNGSQDVASYAYSFSPGPAGSVTALDDGTAVLTYTPTLPFPVTLKVNGVDRAGNRSPVTSYVFRPTPAAPPTVSSAVYPPDAPGGGVGVPGEFVFGVNGVTDTTTFRYQLSGTPAQDVAVGDGGTATVTITPAKAGVNTLTVSSLNAAGTRLAGTTYTFTVNP</sequence>
<dbReference type="EMBL" id="LT559118">
    <property type="protein sequence ID" value="SBO93682.1"/>
    <property type="molecule type" value="Genomic_DNA"/>
</dbReference>
<keyword evidence="1" id="KW-0732">Signal</keyword>
<evidence type="ECO:0000313" key="2">
    <source>
        <dbReference type="EMBL" id="SBO93682.1"/>
    </source>
</evidence>